<evidence type="ECO:0000256" key="6">
    <source>
        <dbReference type="ARBA" id="ARBA00023136"/>
    </source>
</evidence>
<evidence type="ECO:0000256" key="7">
    <source>
        <dbReference type="SAM" id="Phobius"/>
    </source>
</evidence>
<comment type="subcellular location">
    <subcellularLocation>
        <location evidence="1">Cell membrane</location>
        <topology evidence="1">Multi-pass membrane protein</topology>
    </subcellularLocation>
</comment>
<proteinExistence type="predicted"/>
<dbReference type="EMBL" id="LZNA01000002">
    <property type="protein sequence ID" value="OBX84638.1"/>
    <property type="molecule type" value="Genomic_DNA"/>
</dbReference>
<dbReference type="PROSITE" id="PS50850">
    <property type="entry name" value="MFS"/>
    <property type="match status" value="1"/>
</dbReference>
<feature type="transmembrane region" description="Helical" evidence="7">
    <location>
        <begin position="396"/>
        <end position="416"/>
    </location>
</feature>
<dbReference type="InterPro" id="IPR011701">
    <property type="entry name" value="MFS"/>
</dbReference>
<feature type="domain" description="Major facilitator superfamily (MFS) profile" evidence="8">
    <location>
        <begin position="28"/>
        <end position="446"/>
    </location>
</feature>
<dbReference type="InterPro" id="IPR036259">
    <property type="entry name" value="MFS_trans_sf"/>
</dbReference>
<evidence type="ECO:0000256" key="4">
    <source>
        <dbReference type="ARBA" id="ARBA00022692"/>
    </source>
</evidence>
<feature type="transmembrane region" description="Helical" evidence="7">
    <location>
        <begin position="278"/>
        <end position="298"/>
    </location>
</feature>
<dbReference type="GO" id="GO:0016746">
    <property type="term" value="F:acyltransferase activity"/>
    <property type="evidence" value="ECO:0007669"/>
    <property type="project" value="UniProtKB-KW"/>
</dbReference>
<keyword evidence="3" id="KW-1003">Cell membrane</keyword>
<dbReference type="GO" id="GO:0022857">
    <property type="term" value="F:transmembrane transporter activity"/>
    <property type="evidence" value="ECO:0007669"/>
    <property type="project" value="InterPro"/>
</dbReference>
<dbReference type="AlphaFoldDB" id="A0A1B8QLJ3"/>
<feature type="transmembrane region" description="Helical" evidence="7">
    <location>
        <begin position="354"/>
        <end position="376"/>
    </location>
</feature>
<gene>
    <name evidence="9" type="ORF">A9306_03055</name>
</gene>
<dbReference type="Pfam" id="PF07690">
    <property type="entry name" value="MFS_1"/>
    <property type="match status" value="1"/>
</dbReference>
<sequence length="463" mass="51395">MPTSINSTNQPSDSTANSSQFALFSKRRFTPMFITQFLGAFNDNLFKQGLILVLTFVAASKLGVSLSLLNNLAAMLFVLPFFMFSALAGQLADKYDKAKLTRLIKLLEIIIMALAAVGFVFELYWLLFVALFLMGTHSTFFGPIKYAYLPQAMQPDELVGANGLFQMGTSLAILTGMIAAGILTQQTHMMWWLSGFVLAVACLGYLAARFIPSLPAPEPNLAVDWNIARTSWQTIVYLYRLPIMWFTIMGNSWFWFYGATFLTQVPEFSKTLLHGDESVIIFMLMLFSVGTATGSLLCKRLTKNQVSLKLLPFGMAGLSIFAIDLYFALSGLVINAPVDITFGIRQLWEVTGVWRVFVDLFLLGFAGGIYIVPLYAFMQAYSPDSHRARVIGANNIFNALFMVGSAIFAIICLTVIQMPLPMLFAVVGVINIAVGGWAYVNLKREQKKLPPQAQNQNIDHVRT</sequence>
<organism evidence="9 10">
    <name type="scientific">Faucicola atlantae</name>
    <dbReference type="NCBI Taxonomy" id="34059"/>
    <lineage>
        <taxon>Bacteria</taxon>
        <taxon>Pseudomonadati</taxon>
        <taxon>Pseudomonadota</taxon>
        <taxon>Gammaproteobacteria</taxon>
        <taxon>Moraxellales</taxon>
        <taxon>Moraxellaceae</taxon>
        <taxon>Faucicola</taxon>
    </lineage>
</organism>
<dbReference type="InterPro" id="IPR020846">
    <property type="entry name" value="MFS_dom"/>
</dbReference>
<feature type="transmembrane region" description="Helical" evidence="7">
    <location>
        <begin position="161"/>
        <end position="183"/>
    </location>
</feature>
<evidence type="ECO:0000256" key="1">
    <source>
        <dbReference type="ARBA" id="ARBA00004651"/>
    </source>
</evidence>
<accession>A0A1B8QLJ3</accession>
<dbReference type="PANTHER" id="PTHR43266:SF2">
    <property type="entry name" value="MAJOR FACILITATOR SUPERFAMILY (MFS) PROFILE DOMAIN-CONTAINING PROTEIN"/>
    <property type="match status" value="1"/>
</dbReference>
<dbReference type="Gene3D" id="1.20.1250.20">
    <property type="entry name" value="MFS general substrate transporter like domains"/>
    <property type="match status" value="1"/>
</dbReference>
<keyword evidence="10" id="KW-1185">Reference proteome</keyword>
<evidence type="ECO:0000256" key="3">
    <source>
        <dbReference type="ARBA" id="ARBA00022475"/>
    </source>
</evidence>
<evidence type="ECO:0000256" key="5">
    <source>
        <dbReference type="ARBA" id="ARBA00022989"/>
    </source>
</evidence>
<keyword evidence="2" id="KW-0813">Transport</keyword>
<feature type="transmembrane region" description="Helical" evidence="7">
    <location>
        <begin position="72"/>
        <end position="91"/>
    </location>
</feature>
<reference evidence="9 10" key="1">
    <citation type="submission" date="2016-06" db="EMBL/GenBank/DDBJ databases">
        <title>Draft genome of Moraxella atlantae CCUG 59586.</title>
        <authorList>
            <person name="Salva-Serra F."/>
            <person name="Engstrom-Jakobsson H."/>
            <person name="Thorell K."/>
            <person name="Gonzales-Siles L."/>
            <person name="Karlsson R."/>
            <person name="Boulund F."/>
            <person name="Engstrand L."/>
            <person name="Kristiansson E."/>
            <person name="Moore E."/>
        </authorList>
    </citation>
    <scope>NUCLEOTIDE SEQUENCE [LARGE SCALE GENOMIC DNA]</scope>
    <source>
        <strain evidence="9 10">CCUG 59586</strain>
    </source>
</reference>
<feature type="transmembrane region" description="Helical" evidence="7">
    <location>
        <begin position="237"/>
        <end position="258"/>
    </location>
</feature>
<evidence type="ECO:0000313" key="10">
    <source>
        <dbReference type="Proteomes" id="UP000092616"/>
    </source>
</evidence>
<dbReference type="PANTHER" id="PTHR43266">
    <property type="entry name" value="MACROLIDE-EFFLUX PROTEIN"/>
    <property type="match status" value="1"/>
</dbReference>
<keyword evidence="6 7" id="KW-0472">Membrane</keyword>
<keyword evidence="9" id="KW-0012">Acyltransferase</keyword>
<dbReference type="SUPFAM" id="SSF103473">
    <property type="entry name" value="MFS general substrate transporter"/>
    <property type="match status" value="1"/>
</dbReference>
<evidence type="ECO:0000259" key="8">
    <source>
        <dbReference type="PROSITE" id="PS50850"/>
    </source>
</evidence>
<dbReference type="GO" id="GO:0005886">
    <property type="term" value="C:plasma membrane"/>
    <property type="evidence" value="ECO:0007669"/>
    <property type="project" value="UniProtKB-SubCell"/>
</dbReference>
<feature type="transmembrane region" description="Helical" evidence="7">
    <location>
        <begin position="310"/>
        <end position="334"/>
    </location>
</feature>
<dbReference type="CDD" id="cd06173">
    <property type="entry name" value="MFS_MefA_like"/>
    <property type="match status" value="1"/>
</dbReference>
<protein>
    <submittedName>
        <fullName evidence="9">Acyltransferase</fullName>
    </submittedName>
</protein>
<comment type="caution">
    <text evidence="9">The sequence shown here is derived from an EMBL/GenBank/DDBJ whole genome shotgun (WGS) entry which is preliminary data.</text>
</comment>
<evidence type="ECO:0000313" key="9">
    <source>
        <dbReference type="EMBL" id="OBX84638.1"/>
    </source>
</evidence>
<dbReference type="Proteomes" id="UP000092616">
    <property type="component" value="Unassembled WGS sequence"/>
</dbReference>
<keyword evidence="9" id="KW-0808">Transferase</keyword>
<keyword evidence="4 7" id="KW-0812">Transmembrane</keyword>
<dbReference type="RefSeq" id="WP_067334082.1">
    <property type="nucleotide sequence ID" value="NZ_LZNA01000002.1"/>
</dbReference>
<evidence type="ECO:0000256" key="2">
    <source>
        <dbReference type="ARBA" id="ARBA00022448"/>
    </source>
</evidence>
<name>A0A1B8QLJ3_9GAMM</name>
<feature type="transmembrane region" description="Helical" evidence="7">
    <location>
        <begin position="189"/>
        <end position="208"/>
    </location>
</feature>
<feature type="transmembrane region" description="Helical" evidence="7">
    <location>
        <begin position="422"/>
        <end position="440"/>
    </location>
</feature>
<feature type="transmembrane region" description="Helical" evidence="7">
    <location>
        <begin position="103"/>
        <end position="121"/>
    </location>
</feature>
<keyword evidence="5 7" id="KW-1133">Transmembrane helix</keyword>